<sequence>MNTSNTSLAKPGVDQSEALLGLLEQVTSKPSSTIKGSLRWYYRALPSLLAESFLGPLVSTTAYTNQLKACALSEGIFLSAFEAISRWQRWNEPLAKALLIEVIPALLGISSMHKRDNDTLFINLALGQLAEQTGMGKVRLTSLVCPSYQYRRDANGKLWHCSGELLPTTGKRFSTVATTLGRIFAPLAEHGVEIDWEFWGYTGETGDPEHLVDMARFVHQHYEGNRPQLLATLDKAARDMDNRLKDAMSTWNITASTRSLDLKFGAIIHHIRNSFSTTFPDQLAEITNPEKVESWLNDLCACGPLIHVFVEQEKIYRQNVLESTEPITFTEAVVPAALREMLLYTHILDDVRKNGSIIIDTESTSNYMTATLQYLPVGLIFTRSEKEKQSENRYPYTLNIRQPYNVVPG</sequence>
<name>A0A7C5HSQ7_9CHLB</name>
<evidence type="ECO:0000313" key="1">
    <source>
        <dbReference type="EMBL" id="HHE32986.1"/>
    </source>
</evidence>
<protein>
    <submittedName>
        <fullName evidence="1">Uncharacterized protein</fullName>
    </submittedName>
</protein>
<comment type="caution">
    <text evidence="1">The sequence shown here is derived from an EMBL/GenBank/DDBJ whole genome shotgun (WGS) entry which is preliminary data.</text>
</comment>
<proteinExistence type="predicted"/>
<gene>
    <name evidence="1" type="ORF">ENL07_10300</name>
</gene>
<dbReference type="Proteomes" id="UP000886058">
    <property type="component" value="Unassembled WGS sequence"/>
</dbReference>
<reference evidence="1" key="1">
    <citation type="journal article" date="2020" name="mSystems">
        <title>Genome- and Community-Level Interaction Insights into Carbon Utilization and Element Cycling Functions of Hydrothermarchaeota in Hydrothermal Sediment.</title>
        <authorList>
            <person name="Zhou Z."/>
            <person name="Liu Y."/>
            <person name="Xu W."/>
            <person name="Pan J."/>
            <person name="Luo Z.H."/>
            <person name="Li M."/>
        </authorList>
    </citation>
    <scope>NUCLEOTIDE SEQUENCE [LARGE SCALE GENOMIC DNA]</scope>
    <source>
        <strain evidence="1">HyVt-633</strain>
    </source>
</reference>
<organism evidence="1">
    <name type="scientific">Chlorobaculum parvum</name>
    <dbReference type="NCBI Taxonomy" id="274539"/>
    <lineage>
        <taxon>Bacteria</taxon>
        <taxon>Pseudomonadati</taxon>
        <taxon>Chlorobiota</taxon>
        <taxon>Chlorobiia</taxon>
        <taxon>Chlorobiales</taxon>
        <taxon>Chlorobiaceae</taxon>
        <taxon>Chlorobaculum</taxon>
    </lineage>
</organism>
<accession>A0A7C5HSQ7</accession>
<dbReference type="EMBL" id="DRSQ01000223">
    <property type="protein sequence ID" value="HHE32986.1"/>
    <property type="molecule type" value="Genomic_DNA"/>
</dbReference>
<dbReference type="AlphaFoldDB" id="A0A7C5HSQ7"/>